<dbReference type="Pfam" id="PF02190">
    <property type="entry name" value="LON_substr_bdg"/>
    <property type="match status" value="1"/>
</dbReference>
<dbReference type="InterPro" id="IPR046336">
    <property type="entry name" value="Lon_prtase_N_sf"/>
</dbReference>
<name>A0A2K9EEJ9_9RHOB</name>
<protein>
    <submittedName>
        <fullName evidence="2">ATP-dependent protease</fullName>
    </submittedName>
</protein>
<dbReference type="OrthoDB" id="9806457at2"/>
<gene>
    <name evidence="2" type="ORF">CUV01_08235</name>
</gene>
<dbReference type="InterPro" id="IPR003111">
    <property type="entry name" value="Lon_prtase_N"/>
</dbReference>
<proteinExistence type="predicted"/>
<dbReference type="SUPFAM" id="SSF88697">
    <property type="entry name" value="PUA domain-like"/>
    <property type="match status" value="1"/>
</dbReference>
<organism evidence="2 3">
    <name type="scientific">Paracoccus tegillarcae</name>
    <dbReference type="NCBI Taxonomy" id="1529068"/>
    <lineage>
        <taxon>Bacteria</taxon>
        <taxon>Pseudomonadati</taxon>
        <taxon>Pseudomonadota</taxon>
        <taxon>Alphaproteobacteria</taxon>
        <taxon>Rhodobacterales</taxon>
        <taxon>Paracoccaceae</taxon>
        <taxon>Paracoccus</taxon>
    </lineage>
</organism>
<dbReference type="KEGG" id="paro:CUV01_08235"/>
<evidence type="ECO:0000313" key="3">
    <source>
        <dbReference type="Proteomes" id="UP000233742"/>
    </source>
</evidence>
<dbReference type="AlphaFoldDB" id="A0A2K9EEJ9"/>
<evidence type="ECO:0000259" key="1">
    <source>
        <dbReference type="PROSITE" id="PS51787"/>
    </source>
</evidence>
<keyword evidence="2" id="KW-0645">Protease</keyword>
<evidence type="ECO:0000313" key="2">
    <source>
        <dbReference type="EMBL" id="AUH33380.1"/>
    </source>
</evidence>
<sequence length="209" mass="23812">MRVPHPLPDRIALFPLPGALLLPRARLPLQIFEPRYLQMLEDVLKSGHRMIGMIQPEGDGLTAIGCAGRVVAFNETETGRMLIQLQAVSRFRLGEVVEGFQPYLIGQVDWKEFTRDTGKTEIDEQFQREPFLANLRRYMDEHDLSTDWDSAADAETETLINSLSMLLPLEPKEKQALLEAPTLAERRELLDGLIEYALRVGSENEERLQ</sequence>
<keyword evidence="2" id="KW-0378">Hydrolase</keyword>
<reference evidence="2 3" key="1">
    <citation type="submission" date="2017-12" db="EMBL/GenBank/DDBJ databases">
        <authorList>
            <person name="Hurst M.R.H."/>
        </authorList>
    </citation>
    <scope>NUCLEOTIDE SEQUENCE [LARGE SCALE GENOMIC DNA]</scope>
    <source>
        <strain evidence="2 3">BM15</strain>
    </source>
</reference>
<dbReference type="InterPro" id="IPR015947">
    <property type="entry name" value="PUA-like_sf"/>
</dbReference>
<dbReference type="PROSITE" id="PS51787">
    <property type="entry name" value="LON_N"/>
    <property type="match status" value="1"/>
</dbReference>
<dbReference type="GO" id="GO:0008233">
    <property type="term" value="F:peptidase activity"/>
    <property type="evidence" value="ECO:0007669"/>
    <property type="project" value="UniProtKB-KW"/>
</dbReference>
<keyword evidence="3" id="KW-1185">Reference proteome</keyword>
<dbReference type="PANTHER" id="PTHR46732:SF8">
    <property type="entry name" value="ATP-DEPENDENT PROTEASE LA (LON) DOMAIN PROTEIN"/>
    <property type="match status" value="1"/>
</dbReference>
<feature type="domain" description="Lon N-terminal" evidence="1">
    <location>
        <begin position="11"/>
        <end position="198"/>
    </location>
</feature>
<dbReference type="SMART" id="SM00464">
    <property type="entry name" value="LON"/>
    <property type="match status" value="1"/>
</dbReference>
<dbReference type="EMBL" id="CP025408">
    <property type="protein sequence ID" value="AUH33380.1"/>
    <property type="molecule type" value="Genomic_DNA"/>
</dbReference>
<dbReference type="Gene3D" id="2.30.130.40">
    <property type="entry name" value="LON domain-like"/>
    <property type="match status" value="1"/>
</dbReference>
<dbReference type="RefSeq" id="WP_101460050.1">
    <property type="nucleotide sequence ID" value="NZ_CP025408.1"/>
</dbReference>
<accession>A0A2K9EEJ9</accession>
<dbReference type="GO" id="GO:0006508">
    <property type="term" value="P:proteolysis"/>
    <property type="evidence" value="ECO:0007669"/>
    <property type="project" value="UniProtKB-KW"/>
</dbReference>
<dbReference type="Proteomes" id="UP000233742">
    <property type="component" value="Chromosome"/>
</dbReference>
<dbReference type="PANTHER" id="PTHR46732">
    <property type="entry name" value="ATP-DEPENDENT PROTEASE LA (LON) DOMAIN PROTEIN"/>
    <property type="match status" value="1"/>
</dbReference>